<sequence>MAASALPSFQPDWPAQVHSSGPWRAQLNAYNQWANELFATAEIDALLSSRSHFFDQLLTQLWQAFGLDQTDLALVAIGGYGRGIVHPASDIDLLLLFHTPLNTEQEHSVSAFITFLWDLRIDLGHSVRSVADCMLQAAADITIATSLIENRHITGEATLTKALNLALTTEFPWQSRDFYQAKCEEQRQRHQKYHSSSYNLEPNIKLSPGGLRDIQTIHWIAKQHFKTRRDESLVEYNYITAEEFVELREYQSFLWRIRYALHEVAGKNENRLLFDYQPEIAQRLGFGGTDKRAVERMMKSYFQVVLKVGELNQMLLQFFEQAILGPVDIHEPEPLSDDFALNQHLIMVRNDHAFAKPEQLMRFFVFIAKDKRIKGIHSHSIRLLRNARANLTAPLSENAECRTLFRKLLAHPTGFGRAFALMHRHGIMACYLKAWANIVGQMQFDLFHAYTVDEHTYRLIRNLYRFTLPAHTDEFPLASDIVQQLERPELLFLAGIFHDIAKGRGGDHSELGAVDAYHFCIQHDYSEVDAELVAWLVKQHLLMSLTAQKRDIYDPEVIQAFAREVKTKQRLQLLYCLTVADIRATNSNLWNNWKASLLEELYRATEDTLQNDGESTLTLRQRIQENKQVALALLLSAGFDAIEVQQLWARFTADYFSRHTPEQISWHSQHLIHVKERQLPLILIGDENNQGTTEIFIYHLEENHLFANVAAVLDAQHLSIHDAKILNTRDGYVMDTFIVLERDSSPLYDQHRIEEVRQHLHDVLRKRRSPPRQQRGLSRRMKNFQVTTQLTFLPQKNERKTTFELVTLDRPGLIARVTRVFIQQQLNLMAAKITTVGEQAEDLFIVCNAQQKALTETEREALRDAIVKELDH</sequence>
<dbReference type="Proteomes" id="UP000286976">
    <property type="component" value="Unassembled WGS sequence"/>
</dbReference>
<dbReference type="PIRSF" id="PIRSF006288">
    <property type="entry name" value="PII_uridyltransf"/>
    <property type="match status" value="1"/>
</dbReference>
<feature type="region of interest" description="Uridylyl-removing" evidence="8">
    <location>
        <begin position="335"/>
        <end position="693"/>
    </location>
</feature>
<dbReference type="CDD" id="cd04899">
    <property type="entry name" value="ACT_ACR-UUR-like_2"/>
    <property type="match status" value="1"/>
</dbReference>
<keyword evidence="4 8" id="KW-0378">Hydrolase</keyword>
<dbReference type="InterPro" id="IPR006674">
    <property type="entry name" value="HD_domain"/>
</dbReference>
<dbReference type="GO" id="GO:0006808">
    <property type="term" value="P:regulation of nitrogen utilization"/>
    <property type="evidence" value="ECO:0007669"/>
    <property type="project" value="UniProtKB-UniRule"/>
</dbReference>
<keyword evidence="1 8" id="KW-0808">Transferase</keyword>
<dbReference type="EC" id="2.7.7.59" evidence="8"/>
<comment type="catalytic activity">
    <reaction evidence="7">
        <text>guanosine 3',5'-bis(diphosphate) + H2O = GDP + diphosphate + H(+)</text>
        <dbReference type="Rhea" id="RHEA:14253"/>
        <dbReference type="ChEBI" id="CHEBI:15377"/>
        <dbReference type="ChEBI" id="CHEBI:15378"/>
        <dbReference type="ChEBI" id="CHEBI:33019"/>
        <dbReference type="ChEBI" id="CHEBI:58189"/>
        <dbReference type="ChEBI" id="CHEBI:77828"/>
        <dbReference type="EC" id="3.1.7.2"/>
    </reaction>
</comment>
<dbReference type="EMBL" id="PIPQ01000001">
    <property type="protein sequence ID" value="RUO44362.1"/>
    <property type="molecule type" value="Genomic_DNA"/>
</dbReference>
<dbReference type="InterPro" id="IPR002912">
    <property type="entry name" value="ACT_dom"/>
</dbReference>
<reference evidence="11 12" key="1">
    <citation type="journal article" date="2011" name="Front. Microbiol.">
        <title>Genomic signatures of strain selection and enhancement in Bacillus atrophaeus var. globigii, a historical biowarfare simulant.</title>
        <authorList>
            <person name="Gibbons H.S."/>
            <person name="Broomall S.M."/>
            <person name="McNew L.A."/>
            <person name="Daligault H."/>
            <person name="Chapman C."/>
            <person name="Bruce D."/>
            <person name="Karavis M."/>
            <person name="Krepps M."/>
            <person name="McGregor P.A."/>
            <person name="Hong C."/>
            <person name="Park K.H."/>
            <person name="Akmal A."/>
            <person name="Feldman A."/>
            <person name="Lin J.S."/>
            <person name="Chang W.E."/>
            <person name="Higgs B.W."/>
            <person name="Demirev P."/>
            <person name="Lindquist J."/>
            <person name="Liem A."/>
            <person name="Fochler E."/>
            <person name="Read T.D."/>
            <person name="Tapia R."/>
            <person name="Johnson S."/>
            <person name="Bishop-Lilly K.A."/>
            <person name="Detter C."/>
            <person name="Han C."/>
            <person name="Sozhamannan S."/>
            <person name="Rosenzweig C.N."/>
            <person name="Skowronski E.W."/>
        </authorList>
    </citation>
    <scope>NUCLEOTIDE SEQUENCE [LARGE SCALE GENOMIC DNA]</scope>
    <source>
        <strain evidence="11 12">AIT1</strain>
    </source>
</reference>
<comment type="domain">
    <text evidence="8">Has four distinct domains: an N-terminal nucleotidyltransferase (NT) domain responsible for UTase activity, a central HD domain that encodes UR activity, and two C-terminal ACT domains that seem to have a role in glutamine sensing.</text>
</comment>
<dbReference type="InterPro" id="IPR010043">
    <property type="entry name" value="UTase/UR"/>
</dbReference>
<organism evidence="11 12">
    <name type="scientific">Aliidiomarina taiwanensis</name>
    <dbReference type="NCBI Taxonomy" id="946228"/>
    <lineage>
        <taxon>Bacteria</taxon>
        <taxon>Pseudomonadati</taxon>
        <taxon>Pseudomonadota</taxon>
        <taxon>Gammaproteobacteria</taxon>
        <taxon>Alteromonadales</taxon>
        <taxon>Idiomarinaceae</taxon>
        <taxon>Aliidiomarina</taxon>
    </lineage>
</organism>
<dbReference type="PANTHER" id="PTHR47320:SF1">
    <property type="entry name" value="BIFUNCTIONAL URIDYLYLTRANSFERASE_URIDYLYL-REMOVING ENZYME"/>
    <property type="match status" value="1"/>
</dbReference>
<evidence type="ECO:0000256" key="6">
    <source>
        <dbReference type="ARBA" id="ARBA00023268"/>
    </source>
</evidence>
<comment type="cofactor">
    <cofactor evidence="8">
        <name>Mg(2+)</name>
        <dbReference type="ChEBI" id="CHEBI:18420"/>
    </cofactor>
</comment>
<comment type="caution">
    <text evidence="11">The sequence shown here is derived from an EMBL/GenBank/DDBJ whole genome shotgun (WGS) entry which is preliminary data.</text>
</comment>
<dbReference type="InterPro" id="IPR003607">
    <property type="entry name" value="HD/PDEase_dom"/>
</dbReference>
<dbReference type="AlphaFoldDB" id="A0A432XAB9"/>
<evidence type="ECO:0000259" key="10">
    <source>
        <dbReference type="PROSITE" id="PS51831"/>
    </source>
</evidence>
<dbReference type="PROSITE" id="PS51671">
    <property type="entry name" value="ACT"/>
    <property type="match status" value="2"/>
</dbReference>
<keyword evidence="12" id="KW-1185">Reference proteome</keyword>
<dbReference type="GO" id="GO:0008773">
    <property type="term" value="F:[protein-PII] uridylyltransferase activity"/>
    <property type="evidence" value="ECO:0007669"/>
    <property type="project" value="UniProtKB-UniRule"/>
</dbReference>
<dbReference type="InterPro" id="IPR013546">
    <property type="entry name" value="PII_UdlTrfase/GS_AdlTrfase"/>
</dbReference>
<dbReference type="HAMAP" id="MF_00277">
    <property type="entry name" value="PII_uridylyl_transf"/>
    <property type="match status" value="1"/>
</dbReference>
<dbReference type="InterPro" id="IPR043519">
    <property type="entry name" value="NT_sf"/>
</dbReference>
<comment type="catalytic activity">
    <reaction evidence="8">
        <text>[protein-PII]-L-tyrosine + UTP = [protein-PII]-uridylyl-L-tyrosine + diphosphate</text>
        <dbReference type="Rhea" id="RHEA:13673"/>
        <dbReference type="Rhea" id="RHEA-COMP:12147"/>
        <dbReference type="Rhea" id="RHEA-COMP:12148"/>
        <dbReference type="ChEBI" id="CHEBI:33019"/>
        <dbReference type="ChEBI" id="CHEBI:46398"/>
        <dbReference type="ChEBI" id="CHEBI:46858"/>
        <dbReference type="ChEBI" id="CHEBI:90602"/>
        <dbReference type="EC" id="2.7.7.59"/>
    </reaction>
</comment>
<comment type="function">
    <text evidence="8">Modifies, by uridylylation and deuridylylation, the PII regulatory proteins (GlnB and homologs), in response to the nitrogen status of the cell that GlnD senses through the glutamine level. Under low glutamine levels, catalyzes the conversion of the PII proteins and UTP to PII-UMP and PPi, while under higher glutamine levels, GlnD hydrolyzes PII-UMP to PII and UMP (deuridylylation). Thus, controls uridylylation state and activity of the PII proteins, and plays an important role in the regulation of nitrogen metabolism.</text>
</comment>
<feature type="region of interest" description="Uridylyltransferase" evidence="8">
    <location>
        <begin position="1"/>
        <end position="334"/>
    </location>
</feature>
<keyword evidence="3" id="KW-0677">Repeat</keyword>
<proteinExistence type="inferred from homology"/>
<evidence type="ECO:0000256" key="5">
    <source>
        <dbReference type="ARBA" id="ARBA00022842"/>
    </source>
</evidence>
<evidence type="ECO:0000256" key="7">
    <source>
        <dbReference type="ARBA" id="ARBA00047968"/>
    </source>
</evidence>
<dbReference type="SUPFAM" id="SSF55021">
    <property type="entry name" value="ACT-like"/>
    <property type="match status" value="1"/>
</dbReference>
<dbReference type="PANTHER" id="PTHR47320">
    <property type="entry name" value="BIFUNCTIONAL URIDYLYLTRANSFERASE/URIDYLYL-REMOVING ENZYME"/>
    <property type="match status" value="1"/>
</dbReference>
<comment type="catalytic activity">
    <reaction evidence="8">
        <text>[protein-PII]-uridylyl-L-tyrosine + H2O = [protein-PII]-L-tyrosine + UMP + H(+)</text>
        <dbReference type="Rhea" id="RHEA:48600"/>
        <dbReference type="Rhea" id="RHEA-COMP:12147"/>
        <dbReference type="Rhea" id="RHEA-COMP:12148"/>
        <dbReference type="ChEBI" id="CHEBI:15377"/>
        <dbReference type="ChEBI" id="CHEBI:15378"/>
        <dbReference type="ChEBI" id="CHEBI:46858"/>
        <dbReference type="ChEBI" id="CHEBI:57865"/>
        <dbReference type="ChEBI" id="CHEBI:90602"/>
    </reaction>
</comment>
<dbReference type="RefSeq" id="WP_126756764.1">
    <property type="nucleotide sequence ID" value="NZ_PIPQ01000001.1"/>
</dbReference>
<keyword evidence="2 8" id="KW-0548">Nucleotidyltransferase</keyword>
<name>A0A432XAB9_9GAMM</name>
<dbReference type="OrthoDB" id="9758038at2"/>
<dbReference type="CDD" id="cd00077">
    <property type="entry name" value="HDc"/>
    <property type="match status" value="1"/>
</dbReference>
<dbReference type="Gene3D" id="1.10.3210.10">
    <property type="entry name" value="Hypothetical protein af1432"/>
    <property type="match status" value="1"/>
</dbReference>
<evidence type="ECO:0000256" key="3">
    <source>
        <dbReference type="ARBA" id="ARBA00022737"/>
    </source>
</evidence>
<dbReference type="InterPro" id="IPR045865">
    <property type="entry name" value="ACT-like_dom_sf"/>
</dbReference>
<dbReference type="Pfam" id="PF01966">
    <property type="entry name" value="HD"/>
    <property type="match status" value="1"/>
</dbReference>
<feature type="domain" description="HD" evidence="10">
    <location>
        <begin position="452"/>
        <end position="574"/>
    </location>
</feature>
<comment type="similarity">
    <text evidence="8">Belongs to the GlnD family.</text>
</comment>
<feature type="domain" description="ACT" evidence="9">
    <location>
        <begin position="694"/>
        <end position="771"/>
    </location>
</feature>
<evidence type="ECO:0000313" key="11">
    <source>
        <dbReference type="EMBL" id="RUO44362.1"/>
    </source>
</evidence>
<dbReference type="PROSITE" id="PS51831">
    <property type="entry name" value="HD"/>
    <property type="match status" value="1"/>
</dbReference>
<comment type="activity regulation">
    <text evidence="8">Uridylyltransferase (UTase) activity is inhibited by glutamine, while glutamine activates uridylyl-removing (UR) activity.</text>
</comment>
<dbReference type="CDD" id="cd04900">
    <property type="entry name" value="ACT_UUR-like_1"/>
    <property type="match status" value="1"/>
</dbReference>
<accession>A0A432XAB9</accession>
<dbReference type="CDD" id="cd05401">
    <property type="entry name" value="NT_GlnE_GlnD_like"/>
    <property type="match status" value="1"/>
</dbReference>
<evidence type="ECO:0000256" key="1">
    <source>
        <dbReference type="ARBA" id="ARBA00022679"/>
    </source>
</evidence>
<dbReference type="SUPFAM" id="SSF81301">
    <property type="entry name" value="Nucleotidyltransferase"/>
    <property type="match status" value="1"/>
</dbReference>
<evidence type="ECO:0000259" key="9">
    <source>
        <dbReference type="PROSITE" id="PS51671"/>
    </source>
</evidence>
<dbReference type="EC" id="3.1.4.-" evidence="8"/>
<dbReference type="Pfam" id="PF08335">
    <property type="entry name" value="GlnD_UR_UTase"/>
    <property type="match status" value="1"/>
</dbReference>
<dbReference type="NCBIfam" id="TIGR01693">
    <property type="entry name" value="UTase_glnD"/>
    <property type="match status" value="1"/>
</dbReference>
<evidence type="ECO:0000256" key="2">
    <source>
        <dbReference type="ARBA" id="ARBA00022695"/>
    </source>
</evidence>
<dbReference type="SUPFAM" id="SSF109604">
    <property type="entry name" value="HD-domain/PDEase-like"/>
    <property type="match status" value="1"/>
</dbReference>
<evidence type="ECO:0000256" key="8">
    <source>
        <dbReference type="HAMAP-Rule" id="MF_00277"/>
    </source>
</evidence>
<feature type="domain" description="ACT" evidence="9">
    <location>
        <begin position="802"/>
        <end position="872"/>
    </location>
</feature>
<keyword evidence="5 8" id="KW-0460">Magnesium</keyword>
<gene>
    <name evidence="8 11" type="primary">glnD</name>
    <name evidence="11" type="ORF">CWE15_04090</name>
</gene>
<dbReference type="GO" id="GO:0008081">
    <property type="term" value="F:phosphoric diester hydrolase activity"/>
    <property type="evidence" value="ECO:0007669"/>
    <property type="project" value="UniProtKB-UniRule"/>
</dbReference>
<evidence type="ECO:0000256" key="4">
    <source>
        <dbReference type="ARBA" id="ARBA00022801"/>
    </source>
</evidence>
<protein>
    <recommendedName>
        <fullName evidence="8">Bifunctional uridylyltransferase/uridylyl-removing enzyme</fullName>
        <shortName evidence="8">UTase/UR</shortName>
    </recommendedName>
    <alternativeName>
        <fullName evidence="8">Bifunctional [protein-PII] modification enzyme</fullName>
    </alternativeName>
    <alternativeName>
        <fullName evidence="8">Bifunctional nitrogen sensor protein</fullName>
    </alternativeName>
    <domain>
        <recommendedName>
            <fullName evidence="8">[Protein-PII] uridylyltransferase</fullName>
            <shortName evidence="8">PII uridylyltransferase</shortName>
            <shortName evidence="8">UTase</shortName>
            <ecNumber evidence="8">2.7.7.59</ecNumber>
        </recommendedName>
    </domain>
    <domain>
        <recommendedName>
            <fullName evidence="8">[Protein-PII]-UMP uridylyl-removing enzyme</fullName>
            <shortName evidence="8">UR</shortName>
            <ecNumber evidence="8">3.1.4.-</ecNumber>
        </recommendedName>
    </domain>
</protein>
<dbReference type="SMART" id="SM00471">
    <property type="entry name" value="HDc"/>
    <property type="match status" value="1"/>
</dbReference>
<dbReference type="GO" id="GO:0008893">
    <property type="term" value="F:guanosine-3',5'-bis(diphosphate) 3'-diphosphatase activity"/>
    <property type="evidence" value="ECO:0007669"/>
    <property type="project" value="UniProtKB-EC"/>
</dbReference>
<dbReference type="SUPFAM" id="SSF81593">
    <property type="entry name" value="Nucleotidyltransferase substrate binding subunit/domain"/>
    <property type="match status" value="1"/>
</dbReference>
<keyword evidence="6 8" id="KW-0511">Multifunctional enzyme</keyword>
<evidence type="ECO:0000313" key="12">
    <source>
        <dbReference type="Proteomes" id="UP000286976"/>
    </source>
</evidence>